<reference evidence="3 4" key="1">
    <citation type="submission" date="2017-03" db="EMBL/GenBank/DDBJ databases">
        <title>Genomes of endolithic fungi from Antarctica.</title>
        <authorList>
            <person name="Coleine C."/>
            <person name="Masonjones S."/>
            <person name="Stajich J.E."/>
        </authorList>
    </citation>
    <scope>NUCLEOTIDE SEQUENCE [LARGE SCALE GENOMIC DNA]</scope>
    <source>
        <strain evidence="3 4">CCFEE 6315</strain>
    </source>
</reference>
<dbReference type="OrthoDB" id="3940193at2759"/>
<organism evidence="3 4">
    <name type="scientific">Salinomyces thailandicus</name>
    <dbReference type="NCBI Taxonomy" id="706561"/>
    <lineage>
        <taxon>Eukaryota</taxon>
        <taxon>Fungi</taxon>
        <taxon>Dikarya</taxon>
        <taxon>Ascomycota</taxon>
        <taxon>Pezizomycotina</taxon>
        <taxon>Dothideomycetes</taxon>
        <taxon>Dothideomycetidae</taxon>
        <taxon>Mycosphaerellales</taxon>
        <taxon>Teratosphaeriaceae</taxon>
        <taxon>Salinomyces</taxon>
    </lineage>
</organism>
<protein>
    <submittedName>
        <fullName evidence="3">Uncharacterized protein</fullName>
    </submittedName>
</protein>
<dbReference type="EMBL" id="NAJL01000006">
    <property type="protein sequence ID" value="TKA32126.1"/>
    <property type="molecule type" value="Genomic_DNA"/>
</dbReference>
<evidence type="ECO:0000313" key="3">
    <source>
        <dbReference type="EMBL" id="TKA32126.1"/>
    </source>
</evidence>
<proteinExistence type="predicted"/>
<accession>A0A4U0UC87</accession>
<comment type="caution">
    <text evidence="3">The sequence shown here is derived from an EMBL/GenBank/DDBJ whole genome shotgun (WGS) entry which is preliminary data.</text>
</comment>
<dbReference type="Proteomes" id="UP000308549">
    <property type="component" value="Unassembled WGS sequence"/>
</dbReference>
<feature type="compositionally biased region" description="Low complexity" evidence="1">
    <location>
        <begin position="73"/>
        <end position="104"/>
    </location>
</feature>
<feature type="region of interest" description="Disordered" evidence="1">
    <location>
        <begin position="68"/>
        <end position="104"/>
    </location>
</feature>
<evidence type="ECO:0000256" key="1">
    <source>
        <dbReference type="SAM" id="MobiDB-lite"/>
    </source>
</evidence>
<name>A0A4U0UC87_9PEZI</name>
<evidence type="ECO:0000256" key="2">
    <source>
        <dbReference type="SAM" id="SignalP"/>
    </source>
</evidence>
<keyword evidence="4" id="KW-1185">Reference proteome</keyword>
<feature type="chain" id="PRO_5020826873" evidence="2">
    <location>
        <begin position="19"/>
        <end position="170"/>
    </location>
</feature>
<keyword evidence="2" id="KW-0732">Signal</keyword>
<gene>
    <name evidence="3" type="ORF">B0A50_01374</name>
</gene>
<evidence type="ECO:0000313" key="4">
    <source>
        <dbReference type="Proteomes" id="UP000308549"/>
    </source>
</evidence>
<sequence>MHLSTVLATALLASATAASPLYTRTHLTTAGSLRPRELITRDLEVRDLNEHLNGLQRRQLLDGLLVGDENSAESETGSSTSSTSLGSAASSSESASNDTSTSSSSSCEFLGGCSSGSAAACPVDASNDNVENSTTSSSICGSSTSTSSSSFLSVGRLVRRIGAALSFSRE</sequence>
<feature type="signal peptide" evidence="2">
    <location>
        <begin position="1"/>
        <end position="18"/>
    </location>
</feature>
<dbReference type="AlphaFoldDB" id="A0A4U0UC87"/>